<accession>A0ABT6X9C7</accession>
<evidence type="ECO:0000256" key="2">
    <source>
        <dbReference type="ARBA" id="ARBA00007613"/>
    </source>
</evidence>
<keyword evidence="4" id="KW-1134">Transmembrane beta strand</keyword>
<protein>
    <submittedName>
        <fullName evidence="9">TolC family protein</fullName>
    </submittedName>
</protein>
<evidence type="ECO:0000313" key="9">
    <source>
        <dbReference type="EMBL" id="MDI9234743.1"/>
    </source>
</evidence>
<feature type="chain" id="PRO_5046863031" evidence="8">
    <location>
        <begin position="25"/>
        <end position="435"/>
    </location>
</feature>
<evidence type="ECO:0000256" key="5">
    <source>
        <dbReference type="ARBA" id="ARBA00022692"/>
    </source>
</evidence>
<keyword evidence="10" id="KW-1185">Reference proteome</keyword>
<dbReference type="InterPro" id="IPR051906">
    <property type="entry name" value="TolC-like"/>
</dbReference>
<reference evidence="9" key="1">
    <citation type="submission" date="2023-05" db="EMBL/GenBank/DDBJ databases">
        <title>Limnohabitans sp. strain HM2-2 Genome sequencing and assembly.</title>
        <authorList>
            <person name="Jung Y."/>
        </authorList>
    </citation>
    <scope>NUCLEOTIDE SEQUENCE</scope>
    <source>
        <strain evidence="9">HM2-2</strain>
    </source>
</reference>
<evidence type="ECO:0000256" key="1">
    <source>
        <dbReference type="ARBA" id="ARBA00004442"/>
    </source>
</evidence>
<organism evidence="9 10">
    <name type="scientific">Limnohabitans lacus</name>
    <dbReference type="NCBI Taxonomy" id="3045173"/>
    <lineage>
        <taxon>Bacteria</taxon>
        <taxon>Pseudomonadati</taxon>
        <taxon>Pseudomonadota</taxon>
        <taxon>Betaproteobacteria</taxon>
        <taxon>Burkholderiales</taxon>
        <taxon>Comamonadaceae</taxon>
        <taxon>Limnohabitans</taxon>
    </lineage>
</organism>
<evidence type="ECO:0000256" key="7">
    <source>
        <dbReference type="ARBA" id="ARBA00023237"/>
    </source>
</evidence>
<comment type="caution">
    <text evidence="9">The sequence shown here is derived from an EMBL/GenBank/DDBJ whole genome shotgun (WGS) entry which is preliminary data.</text>
</comment>
<proteinExistence type="inferred from homology"/>
<keyword evidence="7" id="KW-0998">Cell outer membrane</keyword>
<comment type="subcellular location">
    <subcellularLocation>
        <location evidence="1">Cell outer membrane</location>
    </subcellularLocation>
</comment>
<feature type="signal peptide" evidence="8">
    <location>
        <begin position="1"/>
        <end position="24"/>
    </location>
</feature>
<dbReference type="EMBL" id="JASGBH010000009">
    <property type="protein sequence ID" value="MDI9234743.1"/>
    <property type="molecule type" value="Genomic_DNA"/>
</dbReference>
<dbReference type="PANTHER" id="PTHR30026">
    <property type="entry name" value="OUTER MEMBRANE PROTEIN TOLC"/>
    <property type="match status" value="1"/>
</dbReference>
<dbReference type="Proteomes" id="UP001431902">
    <property type="component" value="Unassembled WGS sequence"/>
</dbReference>
<evidence type="ECO:0000256" key="3">
    <source>
        <dbReference type="ARBA" id="ARBA00022448"/>
    </source>
</evidence>
<keyword evidence="5" id="KW-0812">Transmembrane</keyword>
<dbReference type="SUPFAM" id="SSF56954">
    <property type="entry name" value="Outer membrane efflux proteins (OEP)"/>
    <property type="match status" value="1"/>
</dbReference>
<dbReference type="Pfam" id="PF02321">
    <property type="entry name" value="OEP"/>
    <property type="match status" value="2"/>
</dbReference>
<evidence type="ECO:0000256" key="4">
    <source>
        <dbReference type="ARBA" id="ARBA00022452"/>
    </source>
</evidence>
<evidence type="ECO:0000256" key="8">
    <source>
        <dbReference type="SAM" id="SignalP"/>
    </source>
</evidence>
<name>A0ABT6X9C7_9BURK</name>
<dbReference type="Gene3D" id="1.20.1600.10">
    <property type="entry name" value="Outer membrane efflux proteins (OEP)"/>
    <property type="match status" value="1"/>
</dbReference>
<sequence>MHLPINLQKPLFVLTLMCTAVTHAQQADPMAANPRNYRHYLGIVVQQHPSVLAAQNQIESARQDVEGAKWQFMPTPSIGAEKSNKSADGFTDRRTTFARLQQPLWTGGRLTAQLDKAQAQETIASLTLAEQRLTLAQRWLQLWAETQAAELKVQAYADSEEQHRKYVQQVQNRAKEGQAPRSDTQLSLTRLAAVQAELEQANAQKRQAISRLEQMYGGPLPVSAIRWTASLPNQISTNGTLLRPVSDWITQIQDQHPSLQKAAAVTRTVQADVEISKAKTYPELYLRGEILDGDVSKHNRQIYVGMTSSFGAGLSNLSTIAAAQAKLDAQAHETETRRRDIAEQVQADVQSLESQTQRLQYLEQAYASAQEYLQASERQFAAGRKSWQELMNTAREKAQTLAQLADAKSLHWLAQQRLNLLSMGVDTYLNGNANP</sequence>
<evidence type="ECO:0000313" key="10">
    <source>
        <dbReference type="Proteomes" id="UP001431902"/>
    </source>
</evidence>
<dbReference type="PANTHER" id="PTHR30026:SF20">
    <property type="entry name" value="OUTER MEMBRANE PROTEIN TOLC"/>
    <property type="match status" value="1"/>
</dbReference>
<gene>
    <name evidence="9" type="ORF">QLQ16_12975</name>
</gene>
<keyword evidence="6" id="KW-0472">Membrane</keyword>
<comment type="similarity">
    <text evidence="2">Belongs to the outer membrane factor (OMF) (TC 1.B.17) family.</text>
</comment>
<evidence type="ECO:0000256" key="6">
    <source>
        <dbReference type="ARBA" id="ARBA00023136"/>
    </source>
</evidence>
<dbReference type="InterPro" id="IPR003423">
    <property type="entry name" value="OMP_efflux"/>
</dbReference>
<keyword evidence="8" id="KW-0732">Signal</keyword>
<keyword evidence="3" id="KW-0813">Transport</keyword>